<comment type="caution">
    <text evidence="1">The sequence shown here is derived from an EMBL/GenBank/DDBJ whole genome shotgun (WGS) entry which is preliminary data.</text>
</comment>
<dbReference type="AlphaFoldDB" id="A0A7J8KBL2"/>
<sequence length="145" mass="15836">MVHTGGKSKRPREVRGKLHNALFNPQQTGPDMLALGFWKLVSEGMVEATSHWFTEAEGWRGTGNSDGALRKRQRRPWKFHSRASSCCLGAGKHGGERAGPSLAALPAVPMLRASESCCLGPYLESCSEKDCCCSVPHLRFVPKLS</sequence>
<gene>
    <name evidence="1" type="ORF">HJG63_008026</name>
</gene>
<reference evidence="1 2" key="1">
    <citation type="journal article" date="2020" name="Nature">
        <title>Six reference-quality genomes reveal evolution of bat adaptations.</title>
        <authorList>
            <person name="Jebb D."/>
            <person name="Huang Z."/>
            <person name="Pippel M."/>
            <person name="Hughes G.M."/>
            <person name="Lavrichenko K."/>
            <person name="Devanna P."/>
            <person name="Winkler S."/>
            <person name="Jermiin L.S."/>
            <person name="Skirmuntt E.C."/>
            <person name="Katzourakis A."/>
            <person name="Burkitt-Gray L."/>
            <person name="Ray D.A."/>
            <person name="Sullivan K.A.M."/>
            <person name="Roscito J.G."/>
            <person name="Kirilenko B.M."/>
            <person name="Davalos L.M."/>
            <person name="Corthals A.P."/>
            <person name="Power M.L."/>
            <person name="Jones G."/>
            <person name="Ransome R.D."/>
            <person name="Dechmann D.K.N."/>
            <person name="Locatelli A.G."/>
            <person name="Puechmaille S.J."/>
            <person name="Fedrigo O."/>
            <person name="Jarvis E.D."/>
            <person name="Hiller M."/>
            <person name="Vernes S.C."/>
            <person name="Myers E.W."/>
            <person name="Teeling E.C."/>
        </authorList>
    </citation>
    <scope>NUCLEOTIDE SEQUENCE [LARGE SCALE GENOMIC DNA]</scope>
    <source>
        <strain evidence="1">MRouAeg1</strain>
        <tissue evidence="1">Muscle</tissue>
    </source>
</reference>
<organism evidence="1 2">
    <name type="scientific">Rousettus aegyptiacus</name>
    <name type="common">Egyptian fruit bat</name>
    <name type="synonym">Pteropus aegyptiacus</name>
    <dbReference type="NCBI Taxonomy" id="9407"/>
    <lineage>
        <taxon>Eukaryota</taxon>
        <taxon>Metazoa</taxon>
        <taxon>Chordata</taxon>
        <taxon>Craniata</taxon>
        <taxon>Vertebrata</taxon>
        <taxon>Euteleostomi</taxon>
        <taxon>Mammalia</taxon>
        <taxon>Eutheria</taxon>
        <taxon>Laurasiatheria</taxon>
        <taxon>Chiroptera</taxon>
        <taxon>Yinpterochiroptera</taxon>
        <taxon>Pteropodoidea</taxon>
        <taxon>Pteropodidae</taxon>
        <taxon>Rousettinae</taxon>
        <taxon>Rousettus</taxon>
    </lineage>
</organism>
<name>A0A7J8KBL2_ROUAE</name>
<dbReference type="Proteomes" id="UP000593571">
    <property type="component" value="Unassembled WGS sequence"/>
</dbReference>
<evidence type="ECO:0000313" key="2">
    <source>
        <dbReference type="Proteomes" id="UP000593571"/>
    </source>
</evidence>
<keyword evidence="2" id="KW-1185">Reference proteome</keyword>
<accession>A0A7J8KBL2</accession>
<evidence type="ECO:0000313" key="1">
    <source>
        <dbReference type="EMBL" id="KAF6506240.1"/>
    </source>
</evidence>
<proteinExistence type="predicted"/>
<dbReference type="EMBL" id="JACASE010000001">
    <property type="protein sequence ID" value="KAF6506240.1"/>
    <property type="molecule type" value="Genomic_DNA"/>
</dbReference>
<protein>
    <submittedName>
        <fullName evidence="1">Uncharacterized protein</fullName>
    </submittedName>
</protein>